<dbReference type="InterPro" id="IPR001932">
    <property type="entry name" value="PPM-type_phosphatase-like_dom"/>
</dbReference>
<gene>
    <name evidence="2" type="ORF">EV186_105157</name>
</gene>
<dbReference type="Proteomes" id="UP000295444">
    <property type="component" value="Unassembled WGS sequence"/>
</dbReference>
<dbReference type="SUPFAM" id="SSF81606">
    <property type="entry name" value="PP2C-like"/>
    <property type="match status" value="1"/>
</dbReference>
<name>A0A4R6S7X5_LABRH</name>
<reference evidence="2 3" key="1">
    <citation type="submission" date="2019-03" db="EMBL/GenBank/DDBJ databases">
        <title>Genomic Encyclopedia of Type Strains, Phase IV (KMG-IV): sequencing the most valuable type-strain genomes for metagenomic binning, comparative biology and taxonomic classification.</title>
        <authorList>
            <person name="Goeker M."/>
        </authorList>
    </citation>
    <scope>NUCLEOTIDE SEQUENCE [LARGE SCALE GENOMIC DNA]</scope>
    <source>
        <strain evidence="2 3">DSM 45361</strain>
    </source>
</reference>
<accession>A0A4R6S7X5</accession>
<dbReference type="Gene3D" id="3.60.40.10">
    <property type="entry name" value="PPM-type phosphatase domain"/>
    <property type="match status" value="1"/>
</dbReference>
<dbReference type="EMBL" id="SNXZ01000005">
    <property type="protein sequence ID" value="TDP94925.1"/>
    <property type="molecule type" value="Genomic_DNA"/>
</dbReference>
<dbReference type="InterPro" id="IPR036457">
    <property type="entry name" value="PPM-type-like_dom_sf"/>
</dbReference>
<dbReference type="CDD" id="cd00143">
    <property type="entry name" value="PP2Cc"/>
    <property type="match status" value="1"/>
</dbReference>
<evidence type="ECO:0000259" key="1">
    <source>
        <dbReference type="PROSITE" id="PS51746"/>
    </source>
</evidence>
<dbReference type="PROSITE" id="PS51746">
    <property type="entry name" value="PPM_2"/>
    <property type="match status" value="1"/>
</dbReference>
<dbReference type="OrthoDB" id="9801841at2"/>
<dbReference type="SMART" id="SM00331">
    <property type="entry name" value="PP2C_SIG"/>
    <property type="match status" value="1"/>
</dbReference>
<keyword evidence="3" id="KW-1185">Reference proteome</keyword>
<proteinExistence type="predicted"/>
<protein>
    <submittedName>
        <fullName evidence="2">Serine/threonine protein phosphatase PrpC</fullName>
    </submittedName>
</protein>
<sequence length="229" mass="24278">MGSDVGVKYAANFDVAHLAEQPLLAVVADGMGDSEGSALAGRTAVDTFVEEVHGSVGPGQLRAAVALAQDRVIDIGRTRDVGLAGCTLTALADGGDKGWWITHIGDSRAYRLRGDLLELLTNDHTNAWTAITHGIYAFDSPHAERGRYQLTRYVGHQKRPEPDVLNVNPAPGDVFLLCSDGISDQIPFLTLREILSLEADAETKVRRLLEAADDAGGGDNATAAVVAVH</sequence>
<evidence type="ECO:0000313" key="3">
    <source>
        <dbReference type="Proteomes" id="UP000295444"/>
    </source>
</evidence>
<comment type="caution">
    <text evidence="2">The sequence shown here is derived from an EMBL/GenBank/DDBJ whole genome shotgun (WGS) entry which is preliminary data.</text>
</comment>
<feature type="domain" description="PPM-type phosphatase" evidence="1">
    <location>
        <begin position="1"/>
        <end position="228"/>
    </location>
</feature>
<dbReference type="SMART" id="SM00332">
    <property type="entry name" value="PP2Cc"/>
    <property type="match status" value="1"/>
</dbReference>
<dbReference type="AlphaFoldDB" id="A0A4R6S7X5"/>
<dbReference type="Pfam" id="PF13672">
    <property type="entry name" value="PP2C_2"/>
    <property type="match status" value="1"/>
</dbReference>
<organism evidence="2 3">
    <name type="scientific">Labedaea rhizosphaerae</name>
    <dbReference type="NCBI Taxonomy" id="598644"/>
    <lineage>
        <taxon>Bacteria</taxon>
        <taxon>Bacillati</taxon>
        <taxon>Actinomycetota</taxon>
        <taxon>Actinomycetes</taxon>
        <taxon>Pseudonocardiales</taxon>
        <taxon>Pseudonocardiaceae</taxon>
        <taxon>Labedaea</taxon>
    </lineage>
</organism>
<evidence type="ECO:0000313" key="2">
    <source>
        <dbReference type="EMBL" id="TDP94925.1"/>
    </source>
</evidence>